<feature type="non-terminal residue" evidence="1">
    <location>
        <position position="30"/>
    </location>
</feature>
<protein>
    <submittedName>
        <fullName evidence="1">Uncharacterized protein</fullName>
    </submittedName>
</protein>
<name>X1I137_9ZZZZ</name>
<gene>
    <name evidence="1" type="ORF">S03H2_46091</name>
</gene>
<dbReference type="AlphaFoldDB" id="X1I137"/>
<accession>X1I137</accession>
<proteinExistence type="predicted"/>
<evidence type="ECO:0000313" key="1">
    <source>
        <dbReference type="EMBL" id="GAH75427.1"/>
    </source>
</evidence>
<dbReference type="EMBL" id="BARU01028916">
    <property type="protein sequence ID" value="GAH75427.1"/>
    <property type="molecule type" value="Genomic_DNA"/>
</dbReference>
<organism evidence="1">
    <name type="scientific">marine sediment metagenome</name>
    <dbReference type="NCBI Taxonomy" id="412755"/>
    <lineage>
        <taxon>unclassified sequences</taxon>
        <taxon>metagenomes</taxon>
        <taxon>ecological metagenomes</taxon>
    </lineage>
</organism>
<sequence length="30" mass="3494">MPRQYTYGPFRSRRLGLSLGIDILPKNKLC</sequence>
<reference evidence="1" key="1">
    <citation type="journal article" date="2014" name="Front. Microbiol.">
        <title>High frequency of phylogenetically diverse reductive dehalogenase-homologous genes in deep subseafloor sedimentary metagenomes.</title>
        <authorList>
            <person name="Kawai M."/>
            <person name="Futagami T."/>
            <person name="Toyoda A."/>
            <person name="Takaki Y."/>
            <person name="Nishi S."/>
            <person name="Hori S."/>
            <person name="Arai W."/>
            <person name="Tsubouchi T."/>
            <person name="Morono Y."/>
            <person name="Uchiyama I."/>
            <person name="Ito T."/>
            <person name="Fujiyama A."/>
            <person name="Inagaki F."/>
            <person name="Takami H."/>
        </authorList>
    </citation>
    <scope>NUCLEOTIDE SEQUENCE</scope>
    <source>
        <strain evidence="1">Expedition CK06-06</strain>
    </source>
</reference>
<comment type="caution">
    <text evidence="1">The sequence shown here is derived from an EMBL/GenBank/DDBJ whole genome shotgun (WGS) entry which is preliminary data.</text>
</comment>